<organism evidence="2 3">
    <name type="scientific">Rhizobium viscosum</name>
    <name type="common">Arthrobacter viscosus</name>
    <dbReference type="NCBI Taxonomy" id="1673"/>
    <lineage>
        <taxon>Bacteria</taxon>
        <taxon>Pseudomonadati</taxon>
        <taxon>Pseudomonadota</taxon>
        <taxon>Alphaproteobacteria</taxon>
        <taxon>Hyphomicrobiales</taxon>
        <taxon>Rhizobiaceae</taxon>
        <taxon>Rhizobium/Agrobacterium group</taxon>
        <taxon>Rhizobium</taxon>
    </lineage>
</organism>
<proteinExistence type="predicted"/>
<evidence type="ECO:0000313" key="3">
    <source>
        <dbReference type="Proteomes" id="UP000620262"/>
    </source>
</evidence>
<name>A0ABR9IIX7_RHIVS</name>
<accession>A0ABR9IIX7</accession>
<feature type="transmembrane region" description="Helical" evidence="1">
    <location>
        <begin position="7"/>
        <end position="27"/>
    </location>
</feature>
<reference evidence="2 3" key="1">
    <citation type="submission" date="2020-10" db="EMBL/GenBank/DDBJ databases">
        <title>Sequencing the genomes of 1000 actinobacteria strains.</title>
        <authorList>
            <person name="Klenk H.-P."/>
        </authorList>
    </citation>
    <scope>NUCLEOTIDE SEQUENCE [LARGE SCALE GENOMIC DNA]</scope>
    <source>
        <strain evidence="2 3">DSM 7307</strain>
    </source>
</reference>
<evidence type="ECO:0000256" key="1">
    <source>
        <dbReference type="SAM" id="Phobius"/>
    </source>
</evidence>
<comment type="caution">
    <text evidence="2">The sequence shown here is derived from an EMBL/GenBank/DDBJ whole genome shotgun (WGS) entry which is preliminary data.</text>
</comment>
<keyword evidence="1" id="KW-1133">Transmembrane helix</keyword>
<evidence type="ECO:0000313" key="2">
    <source>
        <dbReference type="EMBL" id="MBE1503118.1"/>
    </source>
</evidence>
<keyword evidence="1" id="KW-0472">Membrane</keyword>
<keyword evidence="1" id="KW-0812">Transmembrane</keyword>
<protein>
    <submittedName>
        <fullName evidence="2">Uncharacterized protein</fullName>
    </submittedName>
</protein>
<sequence>MNETLDLIANAASILTAVVAVWAFCTYQLTRYCRRRRLEAYLKDERGMGDDGGQRTVLHLVAQLGMAEAEIVDAAFRSKVITRKVSRDEQGRADRLFLVYKSDEDDHQSRRGRSKF</sequence>
<dbReference type="Proteomes" id="UP000620262">
    <property type="component" value="Unassembled WGS sequence"/>
</dbReference>
<gene>
    <name evidence="2" type="ORF">H4W29_000299</name>
</gene>
<keyword evidence="3" id="KW-1185">Reference proteome</keyword>
<dbReference type="RefSeq" id="WP_192727381.1">
    <property type="nucleotide sequence ID" value="NZ_BAAAVL010000003.1"/>
</dbReference>
<dbReference type="EMBL" id="JADBEC010000001">
    <property type="protein sequence ID" value="MBE1503118.1"/>
    <property type="molecule type" value="Genomic_DNA"/>
</dbReference>